<evidence type="ECO:0000313" key="2">
    <source>
        <dbReference type="Proteomes" id="UP001345219"/>
    </source>
</evidence>
<accession>A0AAN7JV82</accession>
<gene>
    <name evidence="1" type="ORF">SAY87_001598</name>
</gene>
<dbReference type="EMBL" id="JAXIOK010000015">
    <property type="protein sequence ID" value="KAK4753494.1"/>
    <property type="molecule type" value="Genomic_DNA"/>
</dbReference>
<reference evidence="1 2" key="1">
    <citation type="journal article" date="2023" name="Hortic Res">
        <title>Pangenome of water caltrop reveals structural variations and asymmetric subgenome divergence after allopolyploidization.</title>
        <authorList>
            <person name="Zhang X."/>
            <person name="Chen Y."/>
            <person name="Wang L."/>
            <person name="Yuan Y."/>
            <person name="Fang M."/>
            <person name="Shi L."/>
            <person name="Lu R."/>
            <person name="Comes H.P."/>
            <person name="Ma Y."/>
            <person name="Chen Y."/>
            <person name="Huang G."/>
            <person name="Zhou Y."/>
            <person name="Zheng Z."/>
            <person name="Qiu Y."/>
        </authorList>
    </citation>
    <scope>NUCLEOTIDE SEQUENCE [LARGE SCALE GENOMIC DNA]</scope>
    <source>
        <tissue evidence="1">Roots</tissue>
    </source>
</reference>
<dbReference type="AlphaFoldDB" id="A0AAN7JV82"/>
<sequence length="68" mass="7431">MIQEIAPQYSGVLHGLSNTMGTLAAIVGTVGADFFVELKELILIERHPIDTEGLKPNEKAGRILNNER</sequence>
<comment type="caution">
    <text evidence="1">The sequence shown here is derived from an EMBL/GenBank/DDBJ whole genome shotgun (WGS) entry which is preliminary data.</text>
</comment>
<organism evidence="1 2">
    <name type="scientific">Trapa incisa</name>
    <dbReference type="NCBI Taxonomy" id="236973"/>
    <lineage>
        <taxon>Eukaryota</taxon>
        <taxon>Viridiplantae</taxon>
        <taxon>Streptophyta</taxon>
        <taxon>Embryophyta</taxon>
        <taxon>Tracheophyta</taxon>
        <taxon>Spermatophyta</taxon>
        <taxon>Magnoliopsida</taxon>
        <taxon>eudicotyledons</taxon>
        <taxon>Gunneridae</taxon>
        <taxon>Pentapetalae</taxon>
        <taxon>rosids</taxon>
        <taxon>malvids</taxon>
        <taxon>Myrtales</taxon>
        <taxon>Lythraceae</taxon>
        <taxon>Trapa</taxon>
    </lineage>
</organism>
<proteinExistence type="predicted"/>
<name>A0AAN7JV82_9MYRT</name>
<protein>
    <submittedName>
        <fullName evidence="1">Uncharacterized protein</fullName>
    </submittedName>
</protein>
<keyword evidence="2" id="KW-1185">Reference proteome</keyword>
<evidence type="ECO:0000313" key="1">
    <source>
        <dbReference type="EMBL" id="KAK4753494.1"/>
    </source>
</evidence>
<dbReference type="Proteomes" id="UP001345219">
    <property type="component" value="Chromosome 2"/>
</dbReference>